<dbReference type="Proteomes" id="UP000008553">
    <property type="component" value="Unassembled WGS sequence"/>
</dbReference>
<organism evidence="1 2">
    <name type="scientific">Plasmodium yoelii yoelii</name>
    <dbReference type="NCBI Taxonomy" id="73239"/>
    <lineage>
        <taxon>Eukaryota</taxon>
        <taxon>Sar</taxon>
        <taxon>Alveolata</taxon>
        <taxon>Apicomplexa</taxon>
        <taxon>Aconoidasida</taxon>
        <taxon>Haemosporida</taxon>
        <taxon>Plasmodiidae</taxon>
        <taxon>Plasmodium</taxon>
        <taxon>Plasmodium (Vinckeia)</taxon>
    </lineage>
</organism>
<accession>Q7RED5</accession>
<protein>
    <submittedName>
        <fullName evidence="1">Uncharacterized protein</fullName>
    </submittedName>
</protein>
<keyword evidence="2" id="KW-1185">Reference proteome</keyword>
<sequence length="402" mass="45244">MKRHNQLQIYQAEVSYAIYGTVSGCKNDPSAGSPTETLLRLLLPLKDRIYGPSKKIKIKFRFSCPNNSSYLSIGRSDGRCVQRAGTHSSFKINNCNNLSPSRYVLIKITFTISVVARVQPTLNKVDTSLLGKESNEIHRICYNKTKGKSILIMMQHNFGNVIVKISFVIGINQTNHIHELKTAMHHHPRNQERAINLFPVLSQIKPQAPRLNPKTLISHKVLKEASKKLLLLKKIALFINFHPTLSRHSLWLRLRRILGKCFRSCLSPENLRISPLTSEYKCPQATPINWPVIKRTPSRIQTMTEVTFFPSDVLTATILIYAIGAGITAAAGTRLALQLIFGKVLSSHHSNYKTKIWPYIVISCHYLSYLELAISQAPSPESNSNSPLPVKAMLGQYPNIKS</sequence>
<dbReference type="EMBL" id="AABL01001608">
    <property type="protein sequence ID" value="EAA17111.1"/>
    <property type="molecule type" value="Genomic_DNA"/>
</dbReference>
<dbReference type="AlphaFoldDB" id="Q7RED5"/>
<proteinExistence type="predicted"/>
<evidence type="ECO:0000313" key="1">
    <source>
        <dbReference type="EMBL" id="EAA17111.1"/>
    </source>
</evidence>
<name>Q7RED5_PLAYO</name>
<reference evidence="1 2" key="1">
    <citation type="journal article" date="2002" name="Nature">
        <title>Genome sequence and comparative analysis of the model rodent malaria parasite Plasmodium yoelii yoelii.</title>
        <authorList>
            <person name="Carlton J.M."/>
            <person name="Angiuoli S.V."/>
            <person name="Suh B.B."/>
            <person name="Kooij T.W."/>
            <person name="Pertea M."/>
            <person name="Silva J.C."/>
            <person name="Ermolaeva M.D."/>
            <person name="Allen J.E."/>
            <person name="Selengut J.D."/>
            <person name="Koo H.L."/>
            <person name="Peterson J.D."/>
            <person name="Pop M."/>
            <person name="Kosack D.S."/>
            <person name="Shumway M.F."/>
            <person name="Bidwell S.L."/>
            <person name="Shallom S.J."/>
            <person name="van Aken S.E."/>
            <person name="Riedmuller S.B."/>
            <person name="Feldblyum T.V."/>
            <person name="Cho J.K."/>
            <person name="Quackenbush J."/>
            <person name="Sedegah M."/>
            <person name="Shoaibi A."/>
            <person name="Cummings L.M."/>
            <person name="Florens L."/>
            <person name="Yates J.R."/>
            <person name="Raine J.D."/>
            <person name="Sinden R.E."/>
            <person name="Harris M.A."/>
            <person name="Cunningham D.A."/>
            <person name="Preiser P.R."/>
            <person name="Bergman L.W."/>
            <person name="Vaidya A.B."/>
            <person name="van Lin L.H."/>
            <person name="Janse C.J."/>
            <person name="Waters A.P."/>
            <person name="Smith H.O."/>
            <person name="White O.R."/>
            <person name="Salzberg S.L."/>
            <person name="Venter J.C."/>
            <person name="Fraser C.M."/>
            <person name="Hoffman S.L."/>
            <person name="Gardner M.J."/>
            <person name="Carucci D.J."/>
        </authorList>
    </citation>
    <scope>NUCLEOTIDE SEQUENCE [LARGE SCALE GENOMIC DNA]</scope>
    <source>
        <strain evidence="1 2">17XNL</strain>
    </source>
</reference>
<comment type="caution">
    <text evidence="1">The sequence shown here is derived from an EMBL/GenBank/DDBJ whole genome shotgun (WGS) entry which is preliminary data.</text>
</comment>
<gene>
    <name evidence="1" type="ORF">PY05130</name>
</gene>
<dbReference type="PROSITE" id="PS51257">
    <property type="entry name" value="PROKAR_LIPOPROTEIN"/>
    <property type="match status" value="1"/>
</dbReference>
<dbReference type="InParanoid" id="Q7RED5"/>
<dbReference type="PaxDb" id="73239-Q7RED5"/>
<evidence type="ECO:0000313" key="2">
    <source>
        <dbReference type="Proteomes" id="UP000008553"/>
    </source>
</evidence>